<dbReference type="Gene3D" id="3.10.20.770">
    <property type="match status" value="1"/>
</dbReference>
<dbReference type="GO" id="GO:0046934">
    <property type="term" value="F:1-phosphatidylinositol-4,5-bisphosphate 3-kinase activity"/>
    <property type="evidence" value="ECO:0007669"/>
    <property type="project" value="UniProtKB-EC"/>
</dbReference>
<evidence type="ECO:0000256" key="2">
    <source>
        <dbReference type="ARBA" id="ARBA00006209"/>
    </source>
</evidence>
<dbReference type="PANTHER" id="PTHR10048:SF35">
    <property type="entry name" value="PHOSPHATIDYLINOSITOL 4,5-BISPHOSPHATE 3-KINASE CATALYTIC SUBUNIT DELTA ISOFORM"/>
    <property type="match status" value="1"/>
</dbReference>
<dbReference type="GO" id="GO:0016303">
    <property type="term" value="F:1-phosphatidylinositol-3-kinase activity"/>
    <property type="evidence" value="ECO:0007669"/>
    <property type="project" value="TreeGrafter"/>
</dbReference>
<dbReference type="PROSITE" id="PS51547">
    <property type="entry name" value="C2_PI3K"/>
    <property type="match status" value="1"/>
</dbReference>
<dbReference type="SUPFAM" id="SSF56112">
    <property type="entry name" value="Protein kinase-like (PK-like)"/>
    <property type="match status" value="1"/>
</dbReference>
<dbReference type="SMART" id="SM00144">
    <property type="entry name" value="PI3K_rbd"/>
    <property type="match status" value="1"/>
</dbReference>
<dbReference type="InterPro" id="IPR002420">
    <property type="entry name" value="PI3K-type_C2_dom"/>
</dbReference>
<evidence type="ECO:0000256" key="8">
    <source>
        <dbReference type="ARBA" id="ARBA00023981"/>
    </source>
</evidence>
<dbReference type="GO" id="GO:0035005">
    <property type="term" value="F:1-phosphatidylinositol-4-phosphate 3-kinase activity"/>
    <property type="evidence" value="ECO:0007669"/>
    <property type="project" value="TreeGrafter"/>
</dbReference>
<dbReference type="FunFam" id="2.60.40.150:FF:000046">
    <property type="entry name" value="Phosphatidylinositol 4,5-bisphosphate 3-kinase catalytic subunit"/>
    <property type="match status" value="1"/>
</dbReference>
<dbReference type="Proteomes" id="UP000265100">
    <property type="component" value="Chromosome 20"/>
</dbReference>
<evidence type="ECO:0000256" key="7">
    <source>
        <dbReference type="ARBA" id="ARBA00022840"/>
    </source>
</evidence>
<feature type="domain" description="PI3K-ABD" evidence="10">
    <location>
        <begin position="16"/>
        <end position="105"/>
    </location>
</feature>
<dbReference type="PROSITE" id="PS51545">
    <property type="entry name" value="PIK_HELICAL"/>
    <property type="match status" value="1"/>
</dbReference>
<dbReference type="InterPro" id="IPR001263">
    <property type="entry name" value="PI3K_accessory_dom"/>
</dbReference>
<dbReference type="GO" id="GO:0043491">
    <property type="term" value="P:phosphatidylinositol 3-kinase/protein kinase B signal transduction"/>
    <property type="evidence" value="ECO:0007669"/>
    <property type="project" value="TreeGrafter"/>
</dbReference>
<dbReference type="AlphaFoldDB" id="A0AAX7VWG5"/>
<evidence type="ECO:0000256" key="4">
    <source>
        <dbReference type="ARBA" id="ARBA00022679"/>
    </source>
</evidence>
<evidence type="ECO:0000259" key="11">
    <source>
        <dbReference type="PROSITE" id="PS51545"/>
    </source>
</evidence>
<keyword evidence="4" id="KW-0808">Transferase</keyword>
<keyword evidence="6" id="KW-0418">Kinase</keyword>
<dbReference type="InterPro" id="IPR011009">
    <property type="entry name" value="Kinase-like_dom_sf"/>
</dbReference>
<dbReference type="PANTHER" id="PTHR10048">
    <property type="entry name" value="PHOSPHATIDYLINOSITOL KINASE"/>
    <property type="match status" value="1"/>
</dbReference>
<evidence type="ECO:0000259" key="10">
    <source>
        <dbReference type="PROSITE" id="PS51544"/>
    </source>
</evidence>
<dbReference type="FunFam" id="3.10.20.770:FF:000002">
    <property type="entry name" value="Phosphatidylinositol 4,5-bisphosphate 3-kinase catalytic subunit"/>
    <property type="match status" value="1"/>
</dbReference>
<dbReference type="InterPro" id="IPR015433">
    <property type="entry name" value="PI3/4_kinase"/>
</dbReference>
<dbReference type="PROSITE" id="PS51544">
    <property type="entry name" value="PI3K_ABD"/>
    <property type="match status" value="1"/>
</dbReference>
<dbReference type="Pfam" id="PF00792">
    <property type="entry name" value="PI3K_C2"/>
    <property type="match status" value="1"/>
</dbReference>
<dbReference type="GO" id="GO:0005886">
    <property type="term" value="C:plasma membrane"/>
    <property type="evidence" value="ECO:0007669"/>
    <property type="project" value="TreeGrafter"/>
</dbReference>
<keyword evidence="15" id="KW-1185">Reference proteome</keyword>
<dbReference type="InterPro" id="IPR000403">
    <property type="entry name" value="PI3/4_kinase_cat_dom"/>
</dbReference>
<keyword evidence="5" id="KW-0547">Nucleotide-binding</keyword>
<evidence type="ECO:0000259" key="9">
    <source>
        <dbReference type="PROSITE" id="PS50290"/>
    </source>
</evidence>
<dbReference type="GeneTree" id="ENSGT00940000159079"/>
<evidence type="ECO:0000313" key="15">
    <source>
        <dbReference type="Proteomes" id="UP000265100"/>
    </source>
</evidence>
<organism evidence="14 15">
    <name type="scientific">Astatotilapia calliptera</name>
    <name type="common">Eastern happy</name>
    <name type="synonym">Chromis callipterus</name>
    <dbReference type="NCBI Taxonomy" id="8154"/>
    <lineage>
        <taxon>Eukaryota</taxon>
        <taxon>Metazoa</taxon>
        <taxon>Chordata</taxon>
        <taxon>Craniata</taxon>
        <taxon>Vertebrata</taxon>
        <taxon>Euteleostomi</taxon>
        <taxon>Actinopterygii</taxon>
        <taxon>Neopterygii</taxon>
        <taxon>Teleostei</taxon>
        <taxon>Neoteleostei</taxon>
        <taxon>Acanthomorphata</taxon>
        <taxon>Ovalentaria</taxon>
        <taxon>Cichlomorphae</taxon>
        <taxon>Cichliformes</taxon>
        <taxon>Cichlidae</taxon>
        <taxon>African cichlids</taxon>
        <taxon>Pseudocrenilabrinae</taxon>
        <taxon>Haplochromini</taxon>
        <taxon>Astatotilapia</taxon>
    </lineage>
</organism>
<dbReference type="GO" id="GO:0016477">
    <property type="term" value="P:cell migration"/>
    <property type="evidence" value="ECO:0007669"/>
    <property type="project" value="TreeGrafter"/>
</dbReference>
<dbReference type="PROSITE" id="PS00916">
    <property type="entry name" value="PI3_4_KINASE_2"/>
    <property type="match status" value="1"/>
</dbReference>
<dbReference type="InterPro" id="IPR018936">
    <property type="entry name" value="PI3/4_kinase_CS"/>
</dbReference>
<dbReference type="Pfam" id="PF00454">
    <property type="entry name" value="PI3_PI4_kinase"/>
    <property type="match status" value="1"/>
</dbReference>
<comment type="catalytic activity">
    <reaction evidence="8">
        <text>a 1,2-diacyl-sn-glycero-3-phospho-(1D-myo-inositol-4,5-bisphosphate) + ATP = a 1,2-diacyl-sn-glycero-3-phospho-(1D-myo-inositol-3,4,5-trisphosphate) + ADP + H(+)</text>
        <dbReference type="Rhea" id="RHEA:21292"/>
        <dbReference type="ChEBI" id="CHEBI:15378"/>
        <dbReference type="ChEBI" id="CHEBI:30616"/>
        <dbReference type="ChEBI" id="CHEBI:57836"/>
        <dbReference type="ChEBI" id="CHEBI:58456"/>
        <dbReference type="ChEBI" id="CHEBI:456216"/>
        <dbReference type="EC" id="2.7.1.153"/>
    </reaction>
    <physiologicalReaction direction="left-to-right" evidence="8">
        <dbReference type="Rhea" id="RHEA:21293"/>
    </physiologicalReaction>
</comment>
<evidence type="ECO:0000256" key="5">
    <source>
        <dbReference type="ARBA" id="ARBA00022741"/>
    </source>
</evidence>
<dbReference type="SMART" id="SM00145">
    <property type="entry name" value="PI3Ka"/>
    <property type="match status" value="1"/>
</dbReference>
<dbReference type="SMART" id="SM00143">
    <property type="entry name" value="PI3K_p85B"/>
    <property type="match status" value="1"/>
</dbReference>
<dbReference type="InterPro" id="IPR003113">
    <property type="entry name" value="PI3K_ABD"/>
</dbReference>
<dbReference type="Gene3D" id="2.60.40.150">
    <property type="entry name" value="C2 domain"/>
    <property type="match status" value="1"/>
</dbReference>
<protein>
    <recommendedName>
        <fullName evidence="3">phosphatidylinositol-4,5-bisphosphate 3-kinase</fullName>
        <ecNumber evidence="3">2.7.1.153</ecNumber>
    </recommendedName>
</protein>
<comment type="pathway">
    <text evidence="1">Phospholipid metabolism; phosphatidylinositol phosphate biosynthesis.</text>
</comment>
<dbReference type="PROSITE" id="PS51546">
    <property type="entry name" value="PI3K_RBD"/>
    <property type="match status" value="1"/>
</dbReference>
<dbReference type="FunFam" id="1.10.1070.11:FF:000001">
    <property type="entry name" value="Phosphatidylinositol 4,5-bisphosphate 3-kinase catalytic subunit"/>
    <property type="match status" value="1"/>
</dbReference>
<evidence type="ECO:0000259" key="12">
    <source>
        <dbReference type="PROSITE" id="PS51546"/>
    </source>
</evidence>
<dbReference type="Pfam" id="PF00613">
    <property type="entry name" value="PI3Ka"/>
    <property type="match status" value="1"/>
</dbReference>
<evidence type="ECO:0000256" key="6">
    <source>
        <dbReference type="ARBA" id="ARBA00022777"/>
    </source>
</evidence>
<dbReference type="SUPFAM" id="SSF48371">
    <property type="entry name" value="ARM repeat"/>
    <property type="match status" value="1"/>
</dbReference>
<dbReference type="GO" id="GO:0005942">
    <property type="term" value="C:phosphatidylinositol 3-kinase complex"/>
    <property type="evidence" value="ECO:0007669"/>
    <property type="project" value="TreeGrafter"/>
</dbReference>
<evidence type="ECO:0000256" key="3">
    <source>
        <dbReference type="ARBA" id="ARBA00012010"/>
    </source>
</evidence>
<dbReference type="PROSITE" id="PS50290">
    <property type="entry name" value="PI3_4_KINASE_3"/>
    <property type="match status" value="1"/>
</dbReference>
<feature type="domain" description="PI3K-RBD" evidence="12">
    <location>
        <begin position="186"/>
        <end position="276"/>
    </location>
</feature>
<dbReference type="Gene3D" id="3.30.1010.10">
    <property type="entry name" value="Phosphatidylinositol 3-kinase Catalytic Subunit, Chain A, domain 4"/>
    <property type="match status" value="1"/>
</dbReference>
<dbReference type="InterPro" id="IPR035892">
    <property type="entry name" value="C2_domain_sf"/>
</dbReference>
<dbReference type="Pfam" id="PF00794">
    <property type="entry name" value="PI3K_rbd"/>
    <property type="match status" value="1"/>
</dbReference>
<comment type="similarity">
    <text evidence="2">Belongs to the PI3/PI4-kinase family. Type III PI4K subfamily.</text>
</comment>
<sequence length="1032" mass="119896">MPPGKYGMQEEWEKEGDQAINMDFLLPTGIFLKFPVSRNDTIKSIKKMVWKNARSEALFCGLGDPDGYVFTCINETAEREELEEESRRISDVRPFMCVLRLVAREGDRVEKLTNAQISLLIGKGLHEFEAQKNDEVNEFRTKMRAFCEEKAQDRQSLPWQKWMEYSFPCELEPCCSLPQSLKTKNIKKIFINVKFEASDESFMLQQDPHDLPLVLMKSALKKKATVFRLMRQEPEDYTLQVNGRWDFIYGKHPLCQFKYIFSCLRNGQNPHLTMVHYSTVTKCQEEQGRMCNQVYKSRSLSRPPPLPLKKQNTSSLWSINEPFHIHLVQGKRVNADEGMKLVVQAGLFHGSELLCKVVTSSEVTVSSEPLWNQKLEFDINVADLPRMSRLCFALYGVIEKTKKPRGTKKKNKKADCPIAWVNTMVFDYKDQLKTGEFHLSTWPCVPDEKSDLLNPMGTVEKNPNVDSAAELLIHFPNIRPHPLYYPPLEKICDMERNGDLSLATKDEYFKLKEFMDNKNYTEFFEDEKELLWKLRTEVRDHYPESLSKLLLITKWNKREDVVQMVNLLRNWPDLPAIHALELLDYSFPDPAVRSFTIRCLRKLSDDELLHYLIQLVQVLKYESYLDCDLTTFLLERALSNRRIGHFLFWHLRSETHVASVGLRFGLILEAYCRGNIHHIKLLTKQNEALGKMKALSDFVKLGSQKVTAEDLKQCIRQESYLEALSDLLSPLNPSIILSEIWLVAQKNTQMQTPLWLLFWIRYINFSLSPLDLRQDMLTLQMIQLMENLWKKEGLDLRMIPYGCLSTGNKMGLIEVVKNSDTIANIQRNSSNSAATAAFNKDALLNWLKSKNPEDKLDQAIEEFTLSCAGYCVATYVLGIGDRHNDNIMIRETGQLFHIDFGHFLGNFKRKLGINRERVPFILTYDFVHVIQQGRTNNSEKFERFREYCERAYKILCRNGTLFVNLFAMMKAAGLPELTSFKDIQYLKDSLALGKTEDEALKNFKVKFNEALRESWKTKVNWMMHSLAKDNRP</sequence>
<dbReference type="CDD" id="cd08693">
    <property type="entry name" value="C2_PI3K_class_I_beta_delta"/>
    <property type="match status" value="1"/>
</dbReference>
<proteinExistence type="inferred from homology"/>
<dbReference type="InterPro" id="IPR042236">
    <property type="entry name" value="PI3K_accessory_sf"/>
</dbReference>
<dbReference type="SMART" id="SM00146">
    <property type="entry name" value="PI3Kc"/>
    <property type="match status" value="1"/>
</dbReference>
<dbReference type="InterPro" id="IPR000341">
    <property type="entry name" value="PI3K_Ras-bd_dom"/>
</dbReference>
<keyword evidence="7" id="KW-0067">ATP-binding</keyword>
<dbReference type="InterPro" id="IPR036940">
    <property type="entry name" value="PI3/4_kinase_cat_sf"/>
</dbReference>
<feature type="domain" description="PI3K/PI4K catalytic" evidence="9">
    <location>
        <begin position="740"/>
        <end position="1015"/>
    </location>
</feature>
<reference evidence="14" key="2">
    <citation type="submission" date="2025-08" db="UniProtKB">
        <authorList>
            <consortium name="Ensembl"/>
        </authorList>
    </citation>
    <scope>IDENTIFICATION</scope>
</reference>
<dbReference type="EC" id="2.7.1.153" evidence="3"/>
<gene>
    <name evidence="14" type="primary">PIK3CD</name>
</gene>
<dbReference type="SUPFAM" id="SSF54236">
    <property type="entry name" value="Ubiquitin-like"/>
    <property type="match status" value="1"/>
</dbReference>
<evidence type="ECO:0000259" key="13">
    <source>
        <dbReference type="PROSITE" id="PS51547"/>
    </source>
</evidence>
<dbReference type="Gene3D" id="1.10.1070.11">
    <property type="entry name" value="Phosphatidylinositol 3-/4-kinase, catalytic domain"/>
    <property type="match status" value="1"/>
</dbReference>
<dbReference type="SMART" id="SM00142">
    <property type="entry name" value="PI3K_C2"/>
    <property type="match status" value="1"/>
</dbReference>
<dbReference type="InterPro" id="IPR029071">
    <property type="entry name" value="Ubiquitin-like_domsf"/>
</dbReference>
<dbReference type="Gene3D" id="1.25.40.70">
    <property type="entry name" value="Phosphatidylinositol 3-kinase, accessory domain (PIK)"/>
    <property type="match status" value="1"/>
</dbReference>
<reference evidence="14" key="1">
    <citation type="submission" date="2018-05" db="EMBL/GenBank/DDBJ databases">
        <authorList>
            <person name="Datahose"/>
        </authorList>
    </citation>
    <scope>NUCLEOTIDE SEQUENCE</scope>
</reference>
<name>A0AAX7VWG5_ASTCA</name>
<accession>A0AAX7VWG5</accession>
<evidence type="ECO:0000256" key="1">
    <source>
        <dbReference type="ARBA" id="ARBA00004805"/>
    </source>
</evidence>
<feature type="domain" description="PIK helical" evidence="11">
    <location>
        <begin position="497"/>
        <end position="674"/>
    </location>
</feature>
<dbReference type="InterPro" id="IPR016024">
    <property type="entry name" value="ARM-type_fold"/>
</dbReference>
<dbReference type="GO" id="GO:0005524">
    <property type="term" value="F:ATP binding"/>
    <property type="evidence" value="ECO:0007669"/>
    <property type="project" value="UniProtKB-KW"/>
</dbReference>
<dbReference type="Pfam" id="PF02192">
    <property type="entry name" value="PI3K_p85B"/>
    <property type="match status" value="1"/>
</dbReference>
<dbReference type="GO" id="GO:0005737">
    <property type="term" value="C:cytoplasm"/>
    <property type="evidence" value="ECO:0007669"/>
    <property type="project" value="UniProtKB-ARBA"/>
</dbReference>
<reference evidence="14" key="3">
    <citation type="submission" date="2025-09" db="UniProtKB">
        <authorList>
            <consortium name="Ensembl"/>
        </authorList>
    </citation>
    <scope>IDENTIFICATION</scope>
</reference>
<dbReference type="SUPFAM" id="SSF49562">
    <property type="entry name" value="C2 domain (Calcium/lipid-binding domain, CaLB)"/>
    <property type="match status" value="1"/>
</dbReference>
<dbReference type="GO" id="GO:0048015">
    <property type="term" value="P:phosphatidylinositol-mediated signaling"/>
    <property type="evidence" value="ECO:0007669"/>
    <property type="project" value="TreeGrafter"/>
</dbReference>
<feature type="domain" description="C2 PI3K-type" evidence="13">
    <location>
        <begin position="319"/>
        <end position="476"/>
    </location>
</feature>
<evidence type="ECO:0000313" key="14">
    <source>
        <dbReference type="Ensembl" id="ENSACLP00000085527.1"/>
    </source>
</evidence>
<dbReference type="Ensembl" id="ENSACLT00000071135.1">
    <property type="protein sequence ID" value="ENSACLP00000085527.1"/>
    <property type="gene ID" value="ENSACLG00000025975.2"/>
</dbReference>